<proteinExistence type="predicted"/>
<evidence type="ECO:0000313" key="3">
    <source>
        <dbReference type="Proteomes" id="UP000054279"/>
    </source>
</evidence>
<dbReference type="HOGENOM" id="CLU_005049_3_1_1"/>
<dbReference type="PANTHER" id="PTHR33840:SF1">
    <property type="entry name" value="TLE1 PHOSPHOLIPASE DOMAIN-CONTAINING PROTEIN"/>
    <property type="match status" value="1"/>
</dbReference>
<evidence type="ECO:0000313" key="2">
    <source>
        <dbReference type="EMBL" id="KIJ45883.1"/>
    </source>
</evidence>
<gene>
    <name evidence="2" type="ORF">M422DRAFT_165900</name>
</gene>
<dbReference type="Proteomes" id="UP000054279">
    <property type="component" value="Unassembled WGS sequence"/>
</dbReference>
<dbReference type="EMBL" id="KN837110">
    <property type="protein sequence ID" value="KIJ45883.1"/>
    <property type="molecule type" value="Genomic_DNA"/>
</dbReference>
<name>A0A0C9USS3_SPHS4</name>
<dbReference type="PANTHER" id="PTHR33840">
    <property type="match status" value="1"/>
</dbReference>
<dbReference type="InterPro" id="IPR018712">
    <property type="entry name" value="Tle1-like_cat"/>
</dbReference>
<dbReference type="Pfam" id="PF09994">
    <property type="entry name" value="T6SS_Tle1-like_cat"/>
    <property type="match status" value="1"/>
</dbReference>
<sequence length="420" mass="47438">MFRIKLSRMVNHQDDRQNPPCPQVVLYQSGVGSEQNMYAELVEGATGASLAEKVQEAYGFIAHNYQLGDEIFLFGFSRGAYTARMTASIIGEIGVLDRVDMDHFADMFIAYQKRGNSTDQKEIEECNKTLAPWNNPKARGRVRADAYGDKFTIKCLGVFDTVGSIGLPEEMRWAHHTKGMFGFPDKKLGAHIEHAFHAMGLHEDRADFDVAKFEMSETGRKRGQTLKQVWFSGCHSDVGGGYQSHDLADIALTWMAASIEPILSLNIGYLRSIPQPISAWGAQVPHNPQTGIFGLFRDLRRTLPKETNDVTHEYVHPSVREQATVITELEEALTAHPEMLLPLMPLEEQFKEWWPYIPGKYKPGDLETEVQKENKGKSIWRIMAEKIGLREMMEDEGGRPRYETNWVGSVYKKLPVVGGN</sequence>
<feature type="domain" description="T6SS Phospholipase effector Tle1-like catalytic" evidence="1">
    <location>
        <begin position="4"/>
        <end position="257"/>
    </location>
</feature>
<reference evidence="2 3" key="1">
    <citation type="submission" date="2014-06" db="EMBL/GenBank/DDBJ databases">
        <title>Evolutionary Origins and Diversification of the Mycorrhizal Mutualists.</title>
        <authorList>
            <consortium name="DOE Joint Genome Institute"/>
            <consortium name="Mycorrhizal Genomics Consortium"/>
            <person name="Kohler A."/>
            <person name="Kuo A."/>
            <person name="Nagy L.G."/>
            <person name="Floudas D."/>
            <person name="Copeland A."/>
            <person name="Barry K.W."/>
            <person name="Cichocki N."/>
            <person name="Veneault-Fourrey C."/>
            <person name="LaButti K."/>
            <person name="Lindquist E.A."/>
            <person name="Lipzen A."/>
            <person name="Lundell T."/>
            <person name="Morin E."/>
            <person name="Murat C."/>
            <person name="Riley R."/>
            <person name="Ohm R."/>
            <person name="Sun H."/>
            <person name="Tunlid A."/>
            <person name="Henrissat B."/>
            <person name="Grigoriev I.V."/>
            <person name="Hibbett D.S."/>
            <person name="Martin F."/>
        </authorList>
    </citation>
    <scope>NUCLEOTIDE SEQUENCE [LARGE SCALE GENOMIC DNA]</scope>
    <source>
        <strain evidence="2 3">SS14</strain>
    </source>
</reference>
<accession>A0A0C9USS3</accession>
<organism evidence="2 3">
    <name type="scientific">Sphaerobolus stellatus (strain SS14)</name>
    <dbReference type="NCBI Taxonomy" id="990650"/>
    <lineage>
        <taxon>Eukaryota</taxon>
        <taxon>Fungi</taxon>
        <taxon>Dikarya</taxon>
        <taxon>Basidiomycota</taxon>
        <taxon>Agaricomycotina</taxon>
        <taxon>Agaricomycetes</taxon>
        <taxon>Phallomycetidae</taxon>
        <taxon>Geastrales</taxon>
        <taxon>Sphaerobolaceae</taxon>
        <taxon>Sphaerobolus</taxon>
    </lineage>
</organism>
<keyword evidence="3" id="KW-1185">Reference proteome</keyword>
<dbReference type="OrthoDB" id="3057168at2759"/>
<evidence type="ECO:0000259" key="1">
    <source>
        <dbReference type="Pfam" id="PF09994"/>
    </source>
</evidence>
<dbReference type="AlphaFoldDB" id="A0A0C9USS3"/>
<protein>
    <submittedName>
        <fullName evidence="2">Unplaced genomic scaffold SPHSTscaffold_35, whole genome shotgun sequence</fullName>
    </submittedName>
</protein>